<feature type="domain" description="Enolpyruvate transferase" evidence="9">
    <location>
        <begin position="59"/>
        <end position="402"/>
    </location>
</feature>
<evidence type="ECO:0000256" key="4">
    <source>
        <dbReference type="ARBA" id="ARBA00022605"/>
    </source>
</evidence>
<dbReference type="RefSeq" id="WP_065395383.1">
    <property type="nucleotide sequence ID" value="NZ_MAYH01000034.1"/>
</dbReference>
<dbReference type="EMBL" id="MAYH01000034">
    <property type="protein sequence ID" value="OCA70988.1"/>
    <property type="molecule type" value="Genomic_DNA"/>
</dbReference>
<proteinExistence type="inferred from homology"/>
<keyword evidence="6" id="KW-0057">Aromatic amino acid biosynthesis</keyword>
<dbReference type="InterPro" id="IPR006264">
    <property type="entry name" value="EPSP_synthase"/>
</dbReference>
<accession>A0A1B8ZHA4</accession>
<sequence>MKKLEKSKLTGNKTVQISGSKSISNRLLILESLFKNITIGNLSNSQDTQLLKKALSEVTDVVDIHHAGTAMRFLTSYYSIQEGKTTVLTGSGRMKERPIKNLVSALRDLGAEIEYMENEGFPPLKITGKKITQTSVNVPANISSQFITSLLLIAGKLENGLEIHLVGEVTSRSYIEMTLDILTRFGIKNSFEGNTIKVEPFNPDNGSTTDSYEVESDWSSASYFYSICALGRETIHLKSFYRSSTQGDSAIAKIYEDFFGVKTIFTEDEHKLTLEPQQGFVFPEKIVLDMNNCPDIAQTLCVTAAALKIPFEISGLGTLRVKETDRLQALYNELKKLGTETEITDLTIESVSFGEPENNISIKTYQDHRMAMSFAPFCLIKELNIEDENVVEKSYPMFWEDLANVMN</sequence>
<dbReference type="OrthoDB" id="9809920at2"/>
<keyword evidence="5 10" id="KW-0808">Transferase</keyword>
<comment type="similarity">
    <text evidence="2">Belongs to the EPSP synthase family.</text>
</comment>
<comment type="pathway">
    <text evidence="1">Metabolic intermediate biosynthesis; chorismate biosynthesis; chorismate from D-erythrose 4-phosphate and phosphoenolpyruvate: step 6/7.</text>
</comment>
<comment type="caution">
    <text evidence="10">The sequence shown here is derived from an EMBL/GenBank/DDBJ whole genome shotgun (WGS) entry which is preliminary data.</text>
</comment>
<dbReference type="InterPro" id="IPR013792">
    <property type="entry name" value="RNA3'P_cycl/enolpyr_Trfase_a/b"/>
</dbReference>
<dbReference type="GO" id="GO:0008652">
    <property type="term" value="P:amino acid biosynthetic process"/>
    <property type="evidence" value="ECO:0007669"/>
    <property type="project" value="UniProtKB-KW"/>
</dbReference>
<dbReference type="CDD" id="cd01556">
    <property type="entry name" value="EPSP_synthase"/>
    <property type="match status" value="1"/>
</dbReference>
<dbReference type="PROSITE" id="PS00885">
    <property type="entry name" value="EPSP_SYNTHASE_2"/>
    <property type="match status" value="1"/>
</dbReference>
<keyword evidence="4" id="KW-0028">Amino-acid biosynthesis</keyword>
<dbReference type="UniPathway" id="UPA00053">
    <property type="reaction ID" value="UER00089"/>
</dbReference>
<dbReference type="EC" id="2.5.1.19" evidence="3"/>
<evidence type="ECO:0000259" key="9">
    <source>
        <dbReference type="Pfam" id="PF00275"/>
    </source>
</evidence>
<dbReference type="PIRSF" id="PIRSF000505">
    <property type="entry name" value="EPSPS"/>
    <property type="match status" value="1"/>
</dbReference>
<dbReference type="Pfam" id="PF00275">
    <property type="entry name" value="EPSP_synthase"/>
    <property type="match status" value="1"/>
</dbReference>
<dbReference type="InterPro" id="IPR036968">
    <property type="entry name" value="Enolpyruvate_Tfrase_sf"/>
</dbReference>
<dbReference type="InterPro" id="IPR001986">
    <property type="entry name" value="Enolpyruvate_Tfrase_dom"/>
</dbReference>
<evidence type="ECO:0000313" key="10">
    <source>
        <dbReference type="EMBL" id="OCA70988.1"/>
    </source>
</evidence>
<evidence type="ECO:0000256" key="1">
    <source>
        <dbReference type="ARBA" id="ARBA00004811"/>
    </source>
</evidence>
<dbReference type="GO" id="GO:0009423">
    <property type="term" value="P:chorismate biosynthetic process"/>
    <property type="evidence" value="ECO:0007669"/>
    <property type="project" value="UniProtKB-UniPathway"/>
</dbReference>
<evidence type="ECO:0000256" key="2">
    <source>
        <dbReference type="ARBA" id="ARBA00009948"/>
    </source>
</evidence>
<evidence type="ECO:0000256" key="5">
    <source>
        <dbReference type="ARBA" id="ARBA00022679"/>
    </source>
</evidence>
<evidence type="ECO:0000256" key="3">
    <source>
        <dbReference type="ARBA" id="ARBA00012450"/>
    </source>
</evidence>
<evidence type="ECO:0000256" key="7">
    <source>
        <dbReference type="ARBA" id="ARBA00030046"/>
    </source>
</evidence>
<organism evidence="10 11">
    <name type="scientific">Chryseobacterium artocarpi</name>
    <dbReference type="NCBI Taxonomy" id="1414727"/>
    <lineage>
        <taxon>Bacteria</taxon>
        <taxon>Pseudomonadati</taxon>
        <taxon>Bacteroidota</taxon>
        <taxon>Flavobacteriia</taxon>
        <taxon>Flavobacteriales</taxon>
        <taxon>Weeksellaceae</taxon>
        <taxon>Chryseobacterium group</taxon>
        <taxon>Chryseobacterium</taxon>
    </lineage>
</organism>
<gene>
    <name evidence="10" type="ORF">BBI01_13775</name>
</gene>
<evidence type="ECO:0000313" key="11">
    <source>
        <dbReference type="Proteomes" id="UP000092651"/>
    </source>
</evidence>
<comment type="catalytic activity">
    <reaction evidence="8">
        <text>3-phosphoshikimate + phosphoenolpyruvate = 5-O-(1-carboxyvinyl)-3-phosphoshikimate + phosphate</text>
        <dbReference type="Rhea" id="RHEA:21256"/>
        <dbReference type="ChEBI" id="CHEBI:43474"/>
        <dbReference type="ChEBI" id="CHEBI:57701"/>
        <dbReference type="ChEBI" id="CHEBI:58702"/>
        <dbReference type="ChEBI" id="CHEBI:145989"/>
        <dbReference type="EC" id="2.5.1.19"/>
    </reaction>
    <physiologicalReaction direction="left-to-right" evidence="8">
        <dbReference type="Rhea" id="RHEA:21257"/>
    </physiologicalReaction>
</comment>
<evidence type="ECO:0000256" key="8">
    <source>
        <dbReference type="ARBA" id="ARBA00044633"/>
    </source>
</evidence>
<dbReference type="PANTHER" id="PTHR21090:SF5">
    <property type="entry name" value="PENTAFUNCTIONAL AROM POLYPEPTIDE"/>
    <property type="match status" value="1"/>
</dbReference>
<keyword evidence="11" id="KW-1185">Reference proteome</keyword>
<reference evidence="10 11" key="1">
    <citation type="submission" date="2016-07" db="EMBL/GenBank/DDBJ databases">
        <authorList>
            <person name="Jeong J.-J."/>
            <person name="Kim D.W."/>
            <person name="Sang M.K."/>
            <person name="Choi I.-G."/>
            <person name="Kim K.D."/>
        </authorList>
    </citation>
    <scope>NUCLEOTIDE SEQUENCE [LARGE SCALE GENOMIC DNA]</scope>
    <source>
        <strain evidence="10 11">UTM-3</strain>
    </source>
</reference>
<dbReference type="PANTHER" id="PTHR21090">
    <property type="entry name" value="AROM/DEHYDROQUINATE SYNTHASE"/>
    <property type="match status" value="1"/>
</dbReference>
<dbReference type="InterPro" id="IPR023193">
    <property type="entry name" value="EPSP_synthase_CS"/>
</dbReference>
<dbReference type="SUPFAM" id="SSF55205">
    <property type="entry name" value="EPT/RTPC-like"/>
    <property type="match status" value="1"/>
</dbReference>
<dbReference type="GO" id="GO:0003866">
    <property type="term" value="F:3-phosphoshikimate 1-carboxyvinyltransferase activity"/>
    <property type="evidence" value="ECO:0007669"/>
    <property type="project" value="UniProtKB-EC"/>
</dbReference>
<name>A0A1B8ZHA4_9FLAO</name>
<dbReference type="Proteomes" id="UP000092651">
    <property type="component" value="Unassembled WGS sequence"/>
</dbReference>
<dbReference type="Gene3D" id="3.65.10.10">
    <property type="entry name" value="Enolpyruvate transferase domain"/>
    <property type="match status" value="2"/>
</dbReference>
<dbReference type="AlphaFoldDB" id="A0A1B8ZHA4"/>
<dbReference type="GO" id="GO:0009073">
    <property type="term" value="P:aromatic amino acid family biosynthetic process"/>
    <property type="evidence" value="ECO:0007669"/>
    <property type="project" value="UniProtKB-KW"/>
</dbReference>
<protein>
    <recommendedName>
        <fullName evidence="3">3-phosphoshikimate 1-carboxyvinyltransferase</fullName>
        <ecNumber evidence="3">2.5.1.19</ecNumber>
    </recommendedName>
    <alternativeName>
        <fullName evidence="7">5-enolpyruvylshikimate-3-phosphate synthase</fullName>
    </alternativeName>
</protein>
<evidence type="ECO:0000256" key="6">
    <source>
        <dbReference type="ARBA" id="ARBA00023141"/>
    </source>
</evidence>